<dbReference type="EMBL" id="FNBW01000006">
    <property type="protein sequence ID" value="SDF76948.1"/>
    <property type="molecule type" value="Genomic_DNA"/>
</dbReference>
<dbReference type="Pfam" id="PF02104">
    <property type="entry name" value="SURF1"/>
    <property type="match status" value="1"/>
</dbReference>
<keyword evidence="6" id="KW-1003">Cell membrane</keyword>
<dbReference type="GO" id="GO:0005886">
    <property type="term" value="C:plasma membrane"/>
    <property type="evidence" value="ECO:0007669"/>
    <property type="project" value="UniProtKB-SubCell"/>
</dbReference>
<keyword evidence="8" id="KW-1185">Reference proteome</keyword>
<proteinExistence type="inferred from homology"/>
<evidence type="ECO:0000256" key="4">
    <source>
        <dbReference type="ARBA" id="ARBA00022989"/>
    </source>
</evidence>
<evidence type="ECO:0000256" key="1">
    <source>
        <dbReference type="ARBA" id="ARBA00004370"/>
    </source>
</evidence>
<comment type="subcellular location">
    <subcellularLocation>
        <location evidence="6">Cell membrane</location>
        <topology evidence="6">Multi-pass membrane protein</topology>
    </subcellularLocation>
    <subcellularLocation>
        <location evidence="1">Membrane</location>
    </subcellularLocation>
</comment>
<feature type="transmembrane region" description="Helical" evidence="6">
    <location>
        <begin position="6"/>
        <end position="26"/>
    </location>
</feature>
<dbReference type="OrthoDB" id="6079986at2"/>
<dbReference type="RefSeq" id="WP_038015760.1">
    <property type="nucleotide sequence ID" value="NZ_FNBW01000006.1"/>
</dbReference>
<comment type="caution">
    <text evidence="7">The sequence shown here is derived from an EMBL/GenBank/DDBJ whole genome shotgun (WGS) entry which is preliminary data.</text>
</comment>
<evidence type="ECO:0000256" key="5">
    <source>
        <dbReference type="ARBA" id="ARBA00023136"/>
    </source>
</evidence>
<dbReference type="AlphaFoldDB" id="A0A8G2BHQ0"/>
<evidence type="ECO:0000256" key="3">
    <source>
        <dbReference type="ARBA" id="ARBA00022692"/>
    </source>
</evidence>
<evidence type="ECO:0000313" key="7">
    <source>
        <dbReference type="EMBL" id="SDF76948.1"/>
    </source>
</evidence>
<dbReference type="CDD" id="cd06662">
    <property type="entry name" value="SURF1"/>
    <property type="match status" value="1"/>
</dbReference>
<dbReference type="Proteomes" id="UP000198615">
    <property type="component" value="Unassembled WGS sequence"/>
</dbReference>
<comment type="similarity">
    <text evidence="2 6">Belongs to the SURF1 family.</text>
</comment>
<keyword evidence="3 6" id="KW-0812">Transmembrane</keyword>
<dbReference type="PANTHER" id="PTHR23427:SF2">
    <property type="entry name" value="SURFEIT LOCUS PROTEIN 1"/>
    <property type="match status" value="1"/>
</dbReference>
<accession>A0A8G2BHQ0</accession>
<reference evidence="7 8" key="1">
    <citation type="submission" date="2016-10" db="EMBL/GenBank/DDBJ databases">
        <authorList>
            <person name="Varghese N."/>
            <person name="Submissions S."/>
        </authorList>
    </citation>
    <scope>NUCLEOTIDE SEQUENCE [LARGE SCALE GENOMIC DNA]</scope>
    <source>
        <strain evidence="7 8">DSM 18839</strain>
    </source>
</reference>
<keyword evidence="5 6" id="KW-0472">Membrane</keyword>
<protein>
    <recommendedName>
        <fullName evidence="6">SURF1-like protein</fullName>
    </recommendedName>
</protein>
<dbReference type="PANTHER" id="PTHR23427">
    <property type="entry name" value="SURFEIT LOCUS PROTEIN"/>
    <property type="match status" value="1"/>
</dbReference>
<organism evidence="7 8">
    <name type="scientific">Thalassobaculum litoreum DSM 18839</name>
    <dbReference type="NCBI Taxonomy" id="1123362"/>
    <lineage>
        <taxon>Bacteria</taxon>
        <taxon>Pseudomonadati</taxon>
        <taxon>Pseudomonadota</taxon>
        <taxon>Alphaproteobacteria</taxon>
        <taxon>Rhodospirillales</taxon>
        <taxon>Thalassobaculaceae</taxon>
        <taxon>Thalassobaculum</taxon>
    </lineage>
</organism>
<dbReference type="PROSITE" id="PS50895">
    <property type="entry name" value="SURF1"/>
    <property type="match status" value="1"/>
</dbReference>
<keyword evidence="4 6" id="KW-1133">Transmembrane helix</keyword>
<sequence>MVFRPRLWPTLFTVPAVILMLALGVWQLQRLAWKTELIDAFEARVSAEPTDPPPSLTHADMGDWRYRHVVATGRFLHDKELQITGKPFKGTAGFHVITPFVTESGLTVFVNRGWVPEEQRRPADRPSTLVPPPASIDGVVMESGIKGTFVPENEPANDVWFTVRPQAMAEHLGLEGPVATGYYIDQLAEQPKPTTLPFGAERTITVRNEHLQYAITWFLLAATLIGVYIVWHRQADQAERDKQVERDGDGA</sequence>
<dbReference type="InterPro" id="IPR045214">
    <property type="entry name" value="Surf1/Surf4"/>
</dbReference>
<evidence type="ECO:0000256" key="2">
    <source>
        <dbReference type="ARBA" id="ARBA00007165"/>
    </source>
</evidence>
<dbReference type="InterPro" id="IPR002994">
    <property type="entry name" value="Surf1/Shy1"/>
</dbReference>
<evidence type="ECO:0000256" key="6">
    <source>
        <dbReference type="RuleBase" id="RU363076"/>
    </source>
</evidence>
<feature type="transmembrane region" description="Helical" evidence="6">
    <location>
        <begin position="211"/>
        <end position="231"/>
    </location>
</feature>
<gene>
    <name evidence="7" type="ORF">SAMN05660686_02284</name>
</gene>
<name>A0A8G2BHQ0_9PROT</name>
<evidence type="ECO:0000313" key="8">
    <source>
        <dbReference type="Proteomes" id="UP000198615"/>
    </source>
</evidence>